<evidence type="ECO:0000259" key="1">
    <source>
        <dbReference type="Pfam" id="PF08800"/>
    </source>
</evidence>
<feature type="non-terminal residue" evidence="2">
    <location>
        <position position="1"/>
    </location>
</feature>
<dbReference type="InterPro" id="IPR014907">
    <property type="entry name" value="BT4734-like_N"/>
</dbReference>
<evidence type="ECO:0000313" key="3">
    <source>
        <dbReference type="Proteomes" id="UP000198345"/>
    </source>
</evidence>
<keyword evidence="3" id="KW-1185">Reference proteome</keyword>
<dbReference type="OrthoDB" id="9801888at2"/>
<dbReference type="RefSeq" id="WP_089052112.1">
    <property type="nucleotide sequence ID" value="NZ_MUGW01000098.1"/>
</dbReference>
<evidence type="ECO:0000313" key="2">
    <source>
        <dbReference type="EMBL" id="OXA82953.1"/>
    </source>
</evidence>
<protein>
    <recommendedName>
        <fullName evidence="1">BT4734-like N-terminal domain-containing protein</fullName>
    </recommendedName>
</protein>
<dbReference type="Pfam" id="PF08800">
    <property type="entry name" value="BT4734-like_N"/>
    <property type="match status" value="1"/>
</dbReference>
<comment type="caution">
    <text evidence="2">The sequence shown here is derived from an EMBL/GenBank/DDBJ whole genome shotgun (WGS) entry which is preliminary data.</text>
</comment>
<sequence>NELKNIKTGIFQDQILNCRKAYNQGEKDIYIKLKSQLPSVTFSGVFKNGRKIQNLEIYNNLMVIDIDKIAKNEIIILKKKLSADKYILALWISPSGFGLKGLIKIDSNINLHKEIFNHLNQYFIDQYNIEIDKSGSDITRLCFSSWDPEIHYNSKSITFQKQLFKNSTEKTNPENIKKHLLTFPIPSYEIDLKEDISLIKDIISFLNKKNVSITHNYLSWRNVALAISSSFSYEIGKDFFLQICRLDNEAHNELKSITLLDNCYKTSSCHSGQKLTIKTVFYFAKEVGYKKSLKHLL</sequence>
<feature type="domain" description="BT4734-like N-terminal" evidence="1">
    <location>
        <begin position="33"/>
        <end position="152"/>
    </location>
</feature>
<proteinExistence type="predicted"/>
<dbReference type="AlphaFoldDB" id="A0A226GLQ6"/>
<dbReference type="EMBL" id="MUGW01000098">
    <property type="protein sequence ID" value="OXA82953.1"/>
    <property type="molecule type" value="Genomic_DNA"/>
</dbReference>
<organism evidence="2 3">
    <name type="scientific">Flavobacterium hercynium</name>
    <dbReference type="NCBI Taxonomy" id="387094"/>
    <lineage>
        <taxon>Bacteria</taxon>
        <taxon>Pseudomonadati</taxon>
        <taxon>Bacteroidota</taxon>
        <taxon>Flavobacteriia</taxon>
        <taxon>Flavobacteriales</taxon>
        <taxon>Flavobacteriaceae</taxon>
        <taxon>Flavobacterium</taxon>
    </lineage>
</organism>
<name>A0A226GLQ6_9FLAO</name>
<gene>
    <name evidence="2" type="ORF">B0A66_22675</name>
</gene>
<reference evidence="2 3" key="1">
    <citation type="submission" date="2016-11" db="EMBL/GenBank/DDBJ databases">
        <title>Whole genomes of Flavobacteriaceae.</title>
        <authorList>
            <person name="Stine C."/>
            <person name="Li C."/>
            <person name="Tadesse D."/>
        </authorList>
    </citation>
    <scope>NUCLEOTIDE SEQUENCE [LARGE SCALE GENOMIC DNA]</scope>
    <source>
        <strain evidence="2 3">DSM 18292</strain>
    </source>
</reference>
<accession>A0A226GLQ6</accession>
<dbReference type="Proteomes" id="UP000198345">
    <property type="component" value="Unassembled WGS sequence"/>
</dbReference>